<dbReference type="SUPFAM" id="SSF50998">
    <property type="entry name" value="Quinoprotein alcohol dehydrogenase-like"/>
    <property type="match status" value="1"/>
</dbReference>
<dbReference type="GO" id="GO:0000932">
    <property type="term" value="C:P-body"/>
    <property type="evidence" value="ECO:0007669"/>
    <property type="project" value="TreeGrafter"/>
</dbReference>
<keyword evidence="2" id="KW-0269">Exonuclease</keyword>
<dbReference type="InterPro" id="IPR028881">
    <property type="entry name" value="PAN2_UCH_dom"/>
</dbReference>
<comment type="caution">
    <text evidence="2">The sequence shown here is derived from an EMBL/GenBank/DDBJ whole genome shotgun (WGS) entry which is preliminary data.</text>
</comment>
<dbReference type="PANTHER" id="PTHR15728">
    <property type="entry name" value="DEADENYLATION COMPLEX CATALYTIC SUBUNIT PAN2"/>
    <property type="match status" value="1"/>
</dbReference>
<dbReference type="Gene3D" id="2.130.10.10">
    <property type="entry name" value="YVTN repeat-like/Quinoprotein amine dehydrogenase"/>
    <property type="match status" value="1"/>
</dbReference>
<reference evidence="2" key="1">
    <citation type="submission" date="2021-05" db="EMBL/GenBank/DDBJ databases">
        <title>A free-living protist that lacks canonical eukaryotic 1 DNA replication and segregation systems.</title>
        <authorList>
            <person name="Salas-Leiva D.E."/>
            <person name="Tromer E.C."/>
            <person name="Curtis B.A."/>
            <person name="Jerlstrom-Hultqvist J."/>
            <person name="Kolisko M."/>
            <person name="Yi Z."/>
            <person name="Salas-Leiva J.S."/>
            <person name="Gallot-Lavallee L."/>
            <person name="Kops G.J.P.L."/>
            <person name="Archibald J.M."/>
            <person name="Simpson A.G.B."/>
            <person name="Roger A.J."/>
        </authorList>
    </citation>
    <scope>NUCLEOTIDE SEQUENCE</scope>
    <source>
        <strain evidence="2">BICM</strain>
    </source>
</reference>
<keyword evidence="3" id="KW-1185">Reference proteome</keyword>
<gene>
    <name evidence="2" type="ORF">J8273_3691</name>
</gene>
<dbReference type="GO" id="GO:0000289">
    <property type="term" value="P:nuclear-transcribed mRNA poly(A) tail shortening"/>
    <property type="evidence" value="ECO:0007669"/>
    <property type="project" value="TreeGrafter"/>
</dbReference>
<dbReference type="InterPro" id="IPR028889">
    <property type="entry name" value="USP"/>
</dbReference>
<dbReference type="Gene3D" id="3.30.420.10">
    <property type="entry name" value="Ribonuclease H-like superfamily/Ribonuclease H"/>
    <property type="match status" value="1"/>
</dbReference>
<dbReference type="InterPro" id="IPR012337">
    <property type="entry name" value="RNaseH-like_sf"/>
</dbReference>
<keyword evidence="2" id="KW-0378">Hydrolase</keyword>
<dbReference type="EMBL" id="JAHDYR010000013">
    <property type="protein sequence ID" value="KAG9394718.1"/>
    <property type="molecule type" value="Genomic_DNA"/>
</dbReference>
<dbReference type="InterPro" id="IPR038765">
    <property type="entry name" value="Papain-like_cys_pep_sf"/>
</dbReference>
<dbReference type="InterPro" id="IPR036397">
    <property type="entry name" value="RNaseH_sf"/>
</dbReference>
<evidence type="ECO:0000313" key="3">
    <source>
        <dbReference type="Proteomes" id="UP000717585"/>
    </source>
</evidence>
<dbReference type="AlphaFoldDB" id="A0A8J6E2I0"/>
<dbReference type="Gene3D" id="3.90.70.10">
    <property type="entry name" value="Cysteine proteinases"/>
    <property type="match status" value="1"/>
</dbReference>
<dbReference type="Pfam" id="PF13423">
    <property type="entry name" value="UCH_1"/>
    <property type="match status" value="1"/>
</dbReference>
<dbReference type="SMART" id="SM00479">
    <property type="entry name" value="EXOIII"/>
    <property type="match status" value="1"/>
</dbReference>
<name>A0A8J6E2I0_9EUKA</name>
<dbReference type="Pfam" id="PF00929">
    <property type="entry name" value="RNase_T"/>
    <property type="match status" value="1"/>
</dbReference>
<organism evidence="2 3">
    <name type="scientific">Carpediemonas membranifera</name>
    <dbReference type="NCBI Taxonomy" id="201153"/>
    <lineage>
        <taxon>Eukaryota</taxon>
        <taxon>Metamonada</taxon>
        <taxon>Carpediemonas-like organisms</taxon>
        <taxon>Carpediemonas</taxon>
    </lineage>
</organism>
<dbReference type="SUPFAM" id="SSF53098">
    <property type="entry name" value="Ribonuclease H-like"/>
    <property type="match status" value="1"/>
</dbReference>
<feature type="domain" description="USP" evidence="1">
    <location>
        <begin position="413"/>
        <end position="680"/>
    </location>
</feature>
<dbReference type="InterPro" id="IPR050785">
    <property type="entry name" value="PAN2-PAN3_catalytic_subunit"/>
</dbReference>
<dbReference type="GO" id="GO:0003676">
    <property type="term" value="F:nucleic acid binding"/>
    <property type="evidence" value="ECO:0007669"/>
    <property type="project" value="InterPro"/>
</dbReference>
<dbReference type="OrthoDB" id="16516at2759"/>
<dbReference type="Proteomes" id="UP000717585">
    <property type="component" value="Unassembled WGS sequence"/>
</dbReference>
<protein>
    <submittedName>
        <fullName evidence="2">Exonuclease</fullName>
    </submittedName>
</protein>
<dbReference type="InterPro" id="IPR013520">
    <property type="entry name" value="Ribonucl_H"/>
</dbReference>
<dbReference type="GO" id="GO:0004535">
    <property type="term" value="F:poly(A)-specific ribonuclease activity"/>
    <property type="evidence" value="ECO:0007669"/>
    <property type="project" value="TreeGrafter"/>
</dbReference>
<dbReference type="PANTHER" id="PTHR15728:SF0">
    <property type="entry name" value="PAN2-PAN3 DEADENYLATION COMPLEX CATALYTIC SUBUNIT PAN2"/>
    <property type="match status" value="1"/>
</dbReference>
<evidence type="ECO:0000259" key="1">
    <source>
        <dbReference type="PROSITE" id="PS50235"/>
    </source>
</evidence>
<dbReference type="PROSITE" id="PS50235">
    <property type="entry name" value="USP_3"/>
    <property type="match status" value="1"/>
</dbReference>
<sequence length="907" mass="97684">MQPKQWSQMVFNIPFRNTFQRLPMMTCAEIDEIVGLLWTGWTNGTVIALMPDMRSVYCRFSVGNSVVRTLVPASDGILVVTQNAIEHYSFGGVGGKSISCPGIIACTRIPGTPTVVTATLGELCSLINTETGKTTMRLPSTYGVTSLASTSEYILTGHTDGRVTVFPTANPRPVSGAVIHPGPIGKLAVVSAAPLTFAATGQFPHSPVPAPLVLMGQLVQGQIVVLPPVRTMAPPAGLGNVHDGLAVPCVDGSVLVLSRQQPHSPTLQLPPIMPMVAQATVSACGADLIAVASPVTPQLMLYTTGAMRSQVPTPAALGVKARRPVQASWGVADPIPCPLNPLPERLARMPPPKKVGTKALSRTVWRGSVGTYQEPRVDRSKQPPPHYRLQLADFDRVATGAFDFDASNQTTLCGLERTSDTAFVNAILQMLYAITPLRHSLHSHGLCDTELCFTCELSCALDGMATCSHFHCSNLLRAMRLHPAADQAGFGTSHFPLPQRVTSCLLFLLNHVDTAVDSISDLLGIQYDSKITCAGCGTVVDKSSTVNSVEFDPMNPTELSTSIRTIQHVCHVCGGLKQAEVVKKAANHPPFILLTVGEWQKRPIQRTLSVAGEEYAILASASVVHQQFPSGIIPSHTIAHVLSPDGWVACNDFTLTKVTETEVLQVAPWRQPFALVYQRRSTDPVSMPCSPLVPPHPGPELACIPAGANLGIDMEFVLIGGELSHFNSDGDRVIDKLPETALARVTVVKEDGTPIIDDKIAAVEPVVDYVTRFSGIVAGDLQAGKPDVLSLKQVFSKIKTLRDMGVIFIGHGLDSDFRVLNLGVRSDQIIDTVKIAHLPGKRRLALRYLAKALLGRDIQVGNHDSLEDAVSAVDVYHEIVRLREAGEWEKRLERLYEDGPSQSWGKV</sequence>
<dbReference type="SUPFAM" id="SSF54001">
    <property type="entry name" value="Cysteine proteinases"/>
    <property type="match status" value="1"/>
</dbReference>
<dbReference type="InterPro" id="IPR011047">
    <property type="entry name" value="Quinoprotein_ADH-like_sf"/>
</dbReference>
<dbReference type="GO" id="GO:0031251">
    <property type="term" value="C:PAN complex"/>
    <property type="evidence" value="ECO:0007669"/>
    <property type="project" value="TreeGrafter"/>
</dbReference>
<proteinExistence type="predicted"/>
<accession>A0A8J6E2I0</accession>
<keyword evidence="2" id="KW-0540">Nuclease</keyword>
<dbReference type="InterPro" id="IPR015943">
    <property type="entry name" value="WD40/YVTN_repeat-like_dom_sf"/>
</dbReference>
<evidence type="ECO:0000313" key="2">
    <source>
        <dbReference type="EMBL" id="KAG9394718.1"/>
    </source>
</evidence>